<gene>
    <name evidence="2" type="ORF">GN244_ATG13833</name>
    <name evidence="3" type="ORF">GN958_ATG13320</name>
</gene>
<protein>
    <recommendedName>
        <fullName evidence="5">Myb-like domain-containing protein</fullName>
    </recommendedName>
</protein>
<keyword evidence="1" id="KW-0175">Coiled coil</keyword>
<dbReference type="Proteomes" id="UP000704712">
    <property type="component" value="Unassembled WGS sequence"/>
</dbReference>
<dbReference type="PANTHER" id="PTHR37558:SF1">
    <property type="entry name" value="HTH CENPB-TYPE DOMAIN-CONTAINING PROTEIN"/>
    <property type="match status" value="1"/>
</dbReference>
<name>A0A833WQU6_PHYIN</name>
<dbReference type="EMBL" id="JAACNO010001795">
    <property type="protein sequence ID" value="KAF4137476.1"/>
    <property type="molecule type" value="Genomic_DNA"/>
</dbReference>
<evidence type="ECO:0000256" key="1">
    <source>
        <dbReference type="SAM" id="Coils"/>
    </source>
</evidence>
<evidence type="ECO:0000313" key="4">
    <source>
        <dbReference type="Proteomes" id="UP000602510"/>
    </source>
</evidence>
<evidence type="ECO:0000313" key="2">
    <source>
        <dbReference type="EMBL" id="KAF4034191.1"/>
    </source>
</evidence>
<dbReference type="Proteomes" id="UP000602510">
    <property type="component" value="Unassembled WGS sequence"/>
</dbReference>
<accession>A0A833WQU6</accession>
<organism evidence="2 4">
    <name type="scientific">Phytophthora infestans</name>
    <name type="common">Potato late blight agent</name>
    <name type="synonym">Botrytis infestans</name>
    <dbReference type="NCBI Taxonomy" id="4787"/>
    <lineage>
        <taxon>Eukaryota</taxon>
        <taxon>Sar</taxon>
        <taxon>Stramenopiles</taxon>
        <taxon>Oomycota</taxon>
        <taxon>Peronosporomycetes</taxon>
        <taxon>Peronosporales</taxon>
        <taxon>Peronosporaceae</taxon>
        <taxon>Phytophthora</taxon>
    </lineage>
</organism>
<dbReference type="EMBL" id="WSZM01000380">
    <property type="protein sequence ID" value="KAF4034191.1"/>
    <property type="molecule type" value="Genomic_DNA"/>
</dbReference>
<feature type="coiled-coil region" evidence="1">
    <location>
        <begin position="92"/>
        <end position="133"/>
    </location>
</feature>
<keyword evidence="4" id="KW-1185">Reference proteome</keyword>
<evidence type="ECO:0008006" key="5">
    <source>
        <dbReference type="Google" id="ProtNLM"/>
    </source>
</evidence>
<dbReference type="AlphaFoldDB" id="A0A833WQU6"/>
<sequence length="207" mass="23547">MESSCPTKKRKTQVRFDEDDDDALLKEVLAANPFEVERGGKTAAWAAVASALALDVDARRCRERCSLLLTDFKAKMARSAAASGIDEEHTERDDLLADVLELFEDAETVEEEKKQAKEAKQRDDERADAMRDEAMTRMKGKTCKHDKFAELMAHVKERDDFARTVELKKVANEENRIALERERLALEKKGRMAFIEVMRAMAARIPQ</sequence>
<evidence type="ECO:0000313" key="3">
    <source>
        <dbReference type="EMBL" id="KAF4137476.1"/>
    </source>
</evidence>
<comment type="caution">
    <text evidence="2">The sequence shown here is derived from an EMBL/GenBank/DDBJ whole genome shotgun (WGS) entry which is preliminary data.</text>
</comment>
<proteinExistence type="predicted"/>
<reference evidence="2" key="1">
    <citation type="submission" date="2020-04" db="EMBL/GenBank/DDBJ databases">
        <title>Hybrid Assembly of Korean Phytophthora infestans isolates.</title>
        <authorList>
            <person name="Prokchorchik M."/>
            <person name="Lee Y."/>
            <person name="Seo J."/>
            <person name="Cho J.-H."/>
            <person name="Park Y.-E."/>
            <person name="Jang D.-C."/>
            <person name="Im J.-S."/>
            <person name="Choi J.-G."/>
            <person name="Park H.-J."/>
            <person name="Lee G.-B."/>
            <person name="Lee Y.-G."/>
            <person name="Hong S.-Y."/>
            <person name="Cho K."/>
            <person name="Sohn K.H."/>
        </authorList>
    </citation>
    <scope>NUCLEOTIDE SEQUENCE</scope>
    <source>
        <strain evidence="2">KR_1_A1</strain>
        <strain evidence="3">KR_2_A2</strain>
    </source>
</reference>
<dbReference type="PANTHER" id="PTHR37558">
    <property type="entry name" value="HTH CENPB-TYPE DOMAIN-CONTAINING PROTEIN"/>
    <property type="match status" value="1"/>
</dbReference>